<dbReference type="GeneID" id="77399978"/>
<evidence type="ECO:0000259" key="4">
    <source>
        <dbReference type="Pfam" id="PF01967"/>
    </source>
</evidence>
<reference evidence="5 6" key="2">
    <citation type="journal article" date="2010" name="J. Bacteriol.">
        <title>Complete genome sequence of Methanothermobacter marburgensis, a methanoarchaeon model organism.</title>
        <authorList>
            <person name="Liesegang H."/>
            <person name="Kaster A.K."/>
            <person name="Wiezer A."/>
            <person name="Goenrich M."/>
            <person name="Wollherr A."/>
            <person name="Seedorf H."/>
            <person name="Gottschalk G."/>
            <person name="Thauer R.K."/>
        </authorList>
    </citation>
    <scope>NUCLEOTIDE SEQUENCE [LARGE SCALE GENOMIC DNA]</scope>
    <source>
        <strain evidence="6">ATCC BAA-927 / DSM 2133 / JCM 14651 / NBRC 100331 / OCM 82 / Marburg</strain>
    </source>
</reference>
<dbReference type="Gene3D" id="3.30.70.640">
    <property type="entry name" value="Molybdopterin cofactor biosynthesis C (MoaC) domain"/>
    <property type="match status" value="1"/>
</dbReference>
<dbReference type="Pfam" id="PF01967">
    <property type="entry name" value="MoaC"/>
    <property type="match status" value="1"/>
</dbReference>
<dbReference type="OrthoDB" id="10067at2157"/>
<comment type="similarity">
    <text evidence="3">Belongs to the MoaC family.</text>
</comment>
<dbReference type="InterPro" id="IPR002820">
    <property type="entry name" value="Mopterin_CF_biosynth-C_dom"/>
</dbReference>
<dbReference type="GO" id="GO:0006777">
    <property type="term" value="P:Mo-molybdopterin cofactor biosynthetic process"/>
    <property type="evidence" value="ECO:0007669"/>
    <property type="project" value="UniProtKB-UniRule"/>
</dbReference>
<comment type="pathway">
    <text evidence="1 3">Cofactor biosynthesis; molybdopterin biosynthesis.</text>
</comment>
<dbReference type="GO" id="GO:0061798">
    <property type="term" value="F:GTP 3',8'-cyclase activity"/>
    <property type="evidence" value="ECO:0007669"/>
    <property type="project" value="TreeGrafter"/>
</dbReference>
<dbReference type="GeneID" id="9704913"/>
<gene>
    <name evidence="3 5" type="primary">moaC</name>
    <name evidence="5" type="ordered locus">MTBMA_c12050</name>
</gene>
<keyword evidence="3" id="KW-0456">Lyase</keyword>
<feature type="active site" evidence="3">
    <location>
        <position position="125"/>
    </location>
</feature>
<dbReference type="InterPro" id="IPR050105">
    <property type="entry name" value="MoCo_biosynth_MoaA/MoaC"/>
</dbReference>
<evidence type="ECO:0000313" key="6">
    <source>
        <dbReference type="Proteomes" id="UP000000345"/>
    </source>
</evidence>
<reference key="1">
    <citation type="submission" date="2009-08" db="EMBL/GenBank/DDBJ databases">
        <title>The genome sequence of Methanothermobacter marburgensis.</title>
        <authorList>
            <person name="Kaster A."/>
            <person name="Seedorf H."/>
            <person name="Goenrich M."/>
            <person name="Wiezer A."/>
            <person name="Liesegang H."/>
            <person name="Thauer R."/>
            <person name="Gottschalk G."/>
        </authorList>
    </citation>
    <scope>NUCLEOTIDE SEQUENCE</scope>
    <source>
        <strain>Marburg</strain>
    </source>
</reference>
<dbReference type="PANTHER" id="PTHR22960:SF0">
    <property type="entry name" value="MOLYBDENUM COFACTOR BIOSYNTHESIS PROTEIN 1"/>
    <property type="match status" value="1"/>
</dbReference>
<dbReference type="InterPro" id="IPR023045">
    <property type="entry name" value="MoaC"/>
</dbReference>
<dbReference type="UniPathway" id="UPA00344"/>
<accession>D9PX47</accession>
<dbReference type="STRING" id="79929.MTBMA_c12050"/>
<dbReference type="HAMAP" id="MF_01224_A">
    <property type="entry name" value="MoaC_A"/>
    <property type="match status" value="1"/>
</dbReference>
<evidence type="ECO:0000313" key="5">
    <source>
        <dbReference type="EMBL" id="ADL58795.1"/>
    </source>
</evidence>
<dbReference type="NCBIfam" id="TIGR00581">
    <property type="entry name" value="moaC"/>
    <property type="match status" value="1"/>
</dbReference>
<dbReference type="RefSeq" id="WP_013296017.1">
    <property type="nucleotide sequence ID" value="NC_014408.1"/>
</dbReference>
<dbReference type="CDD" id="cd01419">
    <property type="entry name" value="MoaC_A"/>
    <property type="match status" value="1"/>
</dbReference>
<comment type="function">
    <text evidence="3">Catalyzes the conversion of (8S)-3',8-cyclo-7,8-dihydroguanosine 5'-triphosphate to cyclic pyranopterin monophosphate (cPMP).</text>
</comment>
<evidence type="ECO:0000256" key="3">
    <source>
        <dbReference type="HAMAP-Rule" id="MF_01224"/>
    </source>
</evidence>
<dbReference type="GO" id="GO:0061799">
    <property type="term" value="F:cyclic pyranopterin monophosphate synthase activity"/>
    <property type="evidence" value="ECO:0007669"/>
    <property type="project" value="UniProtKB-UniRule"/>
</dbReference>
<feature type="domain" description="Molybdopterin cofactor biosynthesis C (MoaC)" evidence="4">
    <location>
        <begin position="14"/>
        <end position="153"/>
    </location>
</feature>
<proteinExistence type="inferred from homology"/>
<dbReference type="NCBIfam" id="NF006870">
    <property type="entry name" value="PRK09364.1"/>
    <property type="match status" value="1"/>
</dbReference>
<dbReference type="PaxDb" id="79929-MTBMA_c12050"/>
<dbReference type="PATRIC" id="fig|79929.8.peg.1171"/>
<sequence length="161" mass="17570">MKGFTHTDGKSVRMVDVGSKAVVRRTATAEGHISLTEDTLKLIRKKRIEKGNVLVTAQIAAIAAVKRTWDLIPLCHPLPVTGVDVEFDVTADGITARVTVRCDGKTGVEMEALTGVSVALLTIWDMVKSVEKDEDGQYPETAISNIRVLKKEKAELEEVVE</sequence>
<dbReference type="InterPro" id="IPR036522">
    <property type="entry name" value="MoaC_sf"/>
</dbReference>
<dbReference type="AlphaFoldDB" id="D9PX47"/>
<comment type="subunit">
    <text evidence="3">Homohexamer; trimer of dimers.</text>
</comment>
<name>D9PX47_METTM</name>
<dbReference type="Proteomes" id="UP000000345">
    <property type="component" value="Chromosome"/>
</dbReference>
<dbReference type="PANTHER" id="PTHR22960">
    <property type="entry name" value="MOLYBDOPTERIN COFACTOR SYNTHESIS PROTEIN A"/>
    <property type="match status" value="1"/>
</dbReference>
<feature type="binding site" evidence="3">
    <location>
        <begin position="110"/>
        <end position="111"/>
    </location>
    <ligand>
        <name>substrate</name>
    </ligand>
</feature>
<keyword evidence="2 3" id="KW-0501">Molybdenum cofactor biosynthesis</keyword>
<evidence type="ECO:0000256" key="1">
    <source>
        <dbReference type="ARBA" id="ARBA00005046"/>
    </source>
</evidence>
<dbReference type="KEGG" id="mmg:MTBMA_c12050"/>
<dbReference type="HOGENOM" id="CLU_074693_1_2_2"/>
<comment type="catalytic activity">
    <reaction evidence="3">
        <text>(8S)-3',8-cyclo-7,8-dihydroguanosine 5'-triphosphate = cyclic pyranopterin phosphate + diphosphate</text>
        <dbReference type="Rhea" id="RHEA:49580"/>
        <dbReference type="ChEBI" id="CHEBI:33019"/>
        <dbReference type="ChEBI" id="CHEBI:59648"/>
        <dbReference type="ChEBI" id="CHEBI:131766"/>
        <dbReference type="EC" id="4.6.1.17"/>
    </reaction>
</comment>
<protein>
    <recommendedName>
        <fullName evidence="3">Probable cyclic pyranopterin monophosphate synthase</fullName>
        <ecNumber evidence="3">4.6.1.17</ecNumber>
    </recommendedName>
    <alternativeName>
        <fullName evidence="3">Molybdenum cofactor biosynthesis protein C</fullName>
    </alternativeName>
</protein>
<dbReference type="NCBIfam" id="NF008999">
    <property type="entry name" value="PRK12343.1"/>
    <property type="match status" value="1"/>
</dbReference>
<dbReference type="SUPFAM" id="SSF55040">
    <property type="entry name" value="Molybdenum cofactor biosynthesis protein C, MoaC"/>
    <property type="match status" value="1"/>
</dbReference>
<organism evidence="5 6">
    <name type="scientific">Methanothermobacter marburgensis (strain ATCC BAA-927 / DSM 2133 / JCM 14651 / NBRC 100331 / OCM 82 / Marburg)</name>
    <name type="common">Methanobacterium thermoautotrophicum</name>
    <dbReference type="NCBI Taxonomy" id="79929"/>
    <lineage>
        <taxon>Archaea</taxon>
        <taxon>Methanobacteriati</taxon>
        <taxon>Methanobacteriota</taxon>
        <taxon>Methanomada group</taxon>
        <taxon>Methanobacteria</taxon>
        <taxon>Methanobacteriales</taxon>
        <taxon>Methanobacteriaceae</taxon>
        <taxon>Methanothermobacter</taxon>
    </lineage>
</organism>
<dbReference type="EMBL" id="CP001710">
    <property type="protein sequence ID" value="ADL58795.1"/>
    <property type="molecule type" value="Genomic_DNA"/>
</dbReference>
<dbReference type="InterPro" id="IPR023047">
    <property type="entry name" value="Mo_CF_biosynth-C_arc"/>
</dbReference>
<keyword evidence="6" id="KW-1185">Reference proteome</keyword>
<feature type="binding site" evidence="3">
    <location>
        <begin position="74"/>
        <end position="76"/>
    </location>
    <ligand>
        <name>substrate</name>
    </ligand>
</feature>
<dbReference type="EC" id="4.6.1.17" evidence="3"/>
<evidence type="ECO:0000256" key="2">
    <source>
        <dbReference type="ARBA" id="ARBA00023150"/>
    </source>
</evidence>